<dbReference type="InterPro" id="IPR036259">
    <property type="entry name" value="MFS_trans_sf"/>
</dbReference>
<dbReference type="Pfam" id="PF07690">
    <property type="entry name" value="MFS_1"/>
    <property type="match status" value="1"/>
</dbReference>
<evidence type="ECO:0000256" key="2">
    <source>
        <dbReference type="ARBA" id="ARBA00022692"/>
    </source>
</evidence>
<comment type="subcellular location">
    <subcellularLocation>
        <location evidence="1">Cell membrane</location>
        <topology evidence="1">Multi-pass membrane protein</topology>
    </subcellularLocation>
</comment>
<feature type="transmembrane region" description="Helical" evidence="6">
    <location>
        <begin position="241"/>
        <end position="261"/>
    </location>
</feature>
<keyword evidence="2 6" id="KW-0812">Transmembrane</keyword>
<feature type="region of interest" description="Disordered" evidence="5">
    <location>
        <begin position="1"/>
        <end position="22"/>
    </location>
</feature>
<dbReference type="InterPro" id="IPR011701">
    <property type="entry name" value="MFS"/>
</dbReference>
<feature type="transmembrane region" description="Helical" evidence="6">
    <location>
        <begin position="95"/>
        <end position="118"/>
    </location>
</feature>
<dbReference type="InterPro" id="IPR020846">
    <property type="entry name" value="MFS_dom"/>
</dbReference>
<feature type="transmembrane region" description="Helical" evidence="6">
    <location>
        <begin position="273"/>
        <end position="297"/>
    </location>
</feature>
<keyword evidence="3 6" id="KW-1133">Transmembrane helix</keyword>
<feature type="transmembrane region" description="Helical" evidence="6">
    <location>
        <begin position="153"/>
        <end position="177"/>
    </location>
</feature>
<feature type="transmembrane region" description="Helical" evidence="6">
    <location>
        <begin position="359"/>
        <end position="377"/>
    </location>
</feature>
<feature type="transmembrane region" description="Helical" evidence="6">
    <location>
        <begin position="124"/>
        <end position="141"/>
    </location>
</feature>
<dbReference type="RefSeq" id="WP_345713035.1">
    <property type="nucleotide sequence ID" value="NZ_BAABIL010000418.1"/>
</dbReference>
<dbReference type="PROSITE" id="PS00217">
    <property type="entry name" value="SUGAR_TRANSPORT_2"/>
    <property type="match status" value="1"/>
</dbReference>
<evidence type="ECO:0000256" key="4">
    <source>
        <dbReference type="ARBA" id="ARBA00023136"/>
    </source>
</evidence>
<sequence length="430" mass="42294">MDPRTLTSRTPPTPAPATGPAGSSRLVPLVCWAALATDGYDLFAYGATLPSIIAGPPWHVGAAAGGAVGSLALVGVLLGSLVAGTLTDVLGRRRLVLACTTLLSVAMALSALAPTFALFGAARFVTGIGIGGLLPTAIALASESADPRYRSRVLGAVLTGPAVGGVLAALAALVLLPEHGFRAVYLLGAAPLVLVVPLAAVVLRESPEFLAARAGGGERPAAGAGAAVAGLFRGGTTPGTLGLWVVNLCSLLATFGFSTWLPQIMRSAGFELGSAISFLLVYNAGAIAGTLLAAALAERLGAKVMVLTGFATAAAALLVLATTPPGWALLLLVAVTGFGGLGTQNMINDHVAGFYPARLRATGLGWALGVGRLGAIAGPTYGAVLVGAGASITAAALAFAVPVVVGAAVMASVPRRSPAAVAGPAGPASR</sequence>
<keyword evidence="4 6" id="KW-0472">Membrane</keyword>
<name>A0ABP9I2V2_9ACTN</name>
<feature type="transmembrane region" description="Helical" evidence="6">
    <location>
        <begin position="58"/>
        <end position="83"/>
    </location>
</feature>
<feature type="domain" description="Major facilitator superfamily (MFS) profile" evidence="7">
    <location>
        <begin position="27"/>
        <end position="418"/>
    </location>
</feature>
<feature type="transmembrane region" description="Helical" evidence="6">
    <location>
        <begin position="327"/>
        <end position="347"/>
    </location>
</feature>
<evidence type="ECO:0000256" key="3">
    <source>
        <dbReference type="ARBA" id="ARBA00022989"/>
    </source>
</evidence>
<dbReference type="PANTHER" id="PTHR23508:SF10">
    <property type="entry name" value="CARBOXYLIC ACID TRANSPORTER PROTEIN HOMOLOG"/>
    <property type="match status" value="1"/>
</dbReference>
<dbReference type="PROSITE" id="PS50850">
    <property type="entry name" value="MFS"/>
    <property type="match status" value="1"/>
</dbReference>
<evidence type="ECO:0000313" key="8">
    <source>
        <dbReference type="EMBL" id="GAA4986426.1"/>
    </source>
</evidence>
<feature type="transmembrane region" description="Helical" evidence="6">
    <location>
        <begin position="183"/>
        <end position="203"/>
    </location>
</feature>
<dbReference type="Gene3D" id="1.20.1250.20">
    <property type="entry name" value="MFS general substrate transporter like domains"/>
    <property type="match status" value="2"/>
</dbReference>
<dbReference type="InterPro" id="IPR005829">
    <property type="entry name" value="Sugar_transporter_CS"/>
</dbReference>
<protein>
    <submittedName>
        <fullName evidence="8">Aromatic acid/H+ symport family MFS transporter</fullName>
    </submittedName>
</protein>
<organism evidence="8 9">
    <name type="scientific">Kineococcus glutinatus</name>
    <dbReference type="NCBI Taxonomy" id="1070872"/>
    <lineage>
        <taxon>Bacteria</taxon>
        <taxon>Bacillati</taxon>
        <taxon>Actinomycetota</taxon>
        <taxon>Actinomycetes</taxon>
        <taxon>Kineosporiales</taxon>
        <taxon>Kineosporiaceae</taxon>
        <taxon>Kineococcus</taxon>
    </lineage>
</organism>
<feature type="transmembrane region" description="Helical" evidence="6">
    <location>
        <begin position="383"/>
        <end position="409"/>
    </location>
</feature>
<feature type="transmembrane region" description="Helical" evidence="6">
    <location>
        <begin position="304"/>
        <end position="321"/>
    </location>
</feature>
<feature type="compositionally biased region" description="Low complexity" evidence="5">
    <location>
        <begin position="1"/>
        <end position="10"/>
    </location>
</feature>
<evidence type="ECO:0000313" key="9">
    <source>
        <dbReference type="Proteomes" id="UP001501195"/>
    </source>
</evidence>
<proteinExistence type="predicted"/>
<dbReference type="PANTHER" id="PTHR23508">
    <property type="entry name" value="CARBOXYLIC ACID TRANSPORTER PROTEIN HOMOLOG"/>
    <property type="match status" value="1"/>
</dbReference>
<evidence type="ECO:0000256" key="6">
    <source>
        <dbReference type="SAM" id="Phobius"/>
    </source>
</evidence>
<evidence type="ECO:0000256" key="1">
    <source>
        <dbReference type="ARBA" id="ARBA00004651"/>
    </source>
</evidence>
<dbReference type="SUPFAM" id="SSF103473">
    <property type="entry name" value="MFS general substrate transporter"/>
    <property type="match status" value="1"/>
</dbReference>
<comment type="caution">
    <text evidence="8">The sequence shown here is derived from an EMBL/GenBank/DDBJ whole genome shotgun (WGS) entry which is preliminary data.</text>
</comment>
<accession>A0ABP9I2V2</accession>
<reference evidence="9" key="1">
    <citation type="journal article" date="2019" name="Int. J. Syst. Evol. Microbiol.">
        <title>The Global Catalogue of Microorganisms (GCM) 10K type strain sequencing project: providing services to taxonomists for standard genome sequencing and annotation.</title>
        <authorList>
            <consortium name="The Broad Institute Genomics Platform"/>
            <consortium name="The Broad Institute Genome Sequencing Center for Infectious Disease"/>
            <person name="Wu L."/>
            <person name="Ma J."/>
        </authorList>
    </citation>
    <scope>NUCLEOTIDE SEQUENCE [LARGE SCALE GENOMIC DNA]</scope>
    <source>
        <strain evidence="9">JCM 18126</strain>
    </source>
</reference>
<gene>
    <name evidence="8" type="ORF">GCM10023225_25980</name>
</gene>
<keyword evidence="9" id="KW-1185">Reference proteome</keyword>
<dbReference type="Proteomes" id="UP001501195">
    <property type="component" value="Unassembled WGS sequence"/>
</dbReference>
<dbReference type="EMBL" id="BAABIL010000418">
    <property type="protein sequence ID" value="GAA4986426.1"/>
    <property type="molecule type" value="Genomic_DNA"/>
</dbReference>
<evidence type="ECO:0000259" key="7">
    <source>
        <dbReference type="PROSITE" id="PS50850"/>
    </source>
</evidence>
<evidence type="ECO:0000256" key="5">
    <source>
        <dbReference type="SAM" id="MobiDB-lite"/>
    </source>
</evidence>